<proteinExistence type="predicted"/>
<sequence>MQDQKVIKNKQQLYNEDKTIIFKRHKKKYKQDSVAWVVNGFLLLFFISISFARITIIGQLIDDLLFSYIFGWAKYLVYLILLVFDLCIFIQIKFKFKIRFKLMLLVGFIIILCLTSLILITVMYQTNSRVYKINALWQKNIFNEIIKTYNQQWINHSVFNKQNYKVLTHYLINPDGYFNPYLGGGIIGSFIIGVLLYTSLPTTYIIVIFIIFIYFNWILTGDGFYLFKPKHKKRGRALRILYLSSKDTPIYAELLNQIQINDQDLKVNNNLNKLDNLNTNLLFDNKDINNSDLIIQLPSYVKAKKEELKDFKAILEDDYDLKYDLEIDQTYSLDDLNIDDQIIDDQDQDFDKELNLINIKMNQKDVPIEQAREQFWQQRDINPFGWNKNQQTEENENKNNTLDKLLSDDDTLTFNK</sequence>
<reference evidence="3 4" key="1">
    <citation type="journal article" date="2013" name="Genome Announc.">
        <title>Draft Genome Sequences of Mycoplasma auris and Mycoplasma yeatsii, Two Species of the Ear Canal of Caprinae.</title>
        <authorList>
            <person name="Dordet-Frisoni E."/>
            <person name="Baranowski E."/>
            <person name="Barre A."/>
            <person name="Blanchard A."/>
            <person name="Breton M."/>
            <person name="Couture C."/>
            <person name="Dupuy V."/>
            <person name="Gaurivaud P."/>
            <person name="Jacob D."/>
            <person name="Lemaitre C."/>
            <person name="Manso-Silvan L."/>
            <person name="Nikolski M."/>
            <person name="Nouvel L.X."/>
            <person name="Poumarat F."/>
            <person name="Sirand-Pugnet P."/>
            <person name="Thebault P."/>
            <person name="Theil S."/>
            <person name="Thiaucourt F."/>
            <person name="Citti C."/>
            <person name="Tardy F."/>
        </authorList>
    </citation>
    <scope>NUCLEOTIDE SEQUENCE [LARGE SCALE GENOMIC DNA]</scope>
    <source>
        <strain evidence="3 4">13926</strain>
    </source>
</reference>
<organism evidence="3 4">
    <name type="scientific">Mycoplasma yeatsii 13926</name>
    <dbReference type="NCBI Taxonomy" id="1188240"/>
    <lineage>
        <taxon>Bacteria</taxon>
        <taxon>Bacillati</taxon>
        <taxon>Mycoplasmatota</taxon>
        <taxon>Mollicutes</taxon>
        <taxon>Mycoplasmataceae</taxon>
        <taxon>Mycoplasma</taxon>
    </lineage>
</organism>
<dbReference type="EMBL" id="AORK01000002">
    <property type="protein sequence ID" value="EOA07599.1"/>
    <property type="molecule type" value="Genomic_DNA"/>
</dbReference>
<feature type="compositionally biased region" description="Low complexity" evidence="1">
    <location>
        <begin position="387"/>
        <end position="404"/>
    </location>
</feature>
<evidence type="ECO:0000256" key="1">
    <source>
        <dbReference type="SAM" id="MobiDB-lite"/>
    </source>
</evidence>
<dbReference type="AlphaFoldDB" id="S6G8Q8"/>
<feature type="region of interest" description="Disordered" evidence="1">
    <location>
        <begin position="384"/>
        <end position="404"/>
    </location>
</feature>
<feature type="transmembrane region" description="Helical" evidence="2">
    <location>
        <begin position="178"/>
        <end position="197"/>
    </location>
</feature>
<keyword evidence="2" id="KW-0812">Transmembrane</keyword>
<evidence type="ECO:0000313" key="3">
    <source>
        <dbReference type="EMBL" id="EOA07599.1"/>
    </source>
</evidence>
<protein>
    <recommendedName>
        <fullName evidence="5">Transmembrane protein</fullName>
    </recommendedName>
</protein>
<evidence type="ECO:0008006" key="5">
    <source>
        <dbReference type="Google" id="ProtNLM"/>
    </source>
</evidence>
<feature type="transmembrane region" description="Helical" evidence="2">
    <location>
        <begin position="102"/>
        <end position="124"/>
    </location>
</feature>
<name>S6G8Q8_9MOLU</name>
<feature type="transmembrane region" description="Helical" evidence="2">
    <location>
        <begin position="204"/>
        <end position="227"/>
    </location>
</feature>
<dbReference type="Proteomes" id="UP000015348">
    <property type="component" value="Unassembled WGS sequence"/>
</dbReference>
<keyword evidence="2" id="KW-1133">Transmembrane helix</keyword>
<evidence type="ECO:0000256" key="2">
    <source>
        <dbReference type="SAM" id="Phobius"/>
    </source>
</evidence>
<keyword evidence="2" id="KW-0472">Membrane</keyword>
<feature type="transmembrane region" description="Helical" evidence="2">
    <location>
        <begin position="69"/>
        <end position="90"/>
    </location>
</feature>
<gene>
    <name evidence="3" type="ORF">MYEA_0210</name>
</gene>
<dbReference type="PATRIC" id="fig|1188240.3.peg.21"/>
<comment type="caution">
    <text evidence="3">The sequence shown here is derived from an EMBL/GenBank/DDBJ whole genome shotgun (WGS) entry which is preliminary data.</text>
</comment>
<dbReference type="OrthoDB" id="9807790at2"/>
<dbReference type="eggNOG" id="COG1674">
    <property type="taxonomic scope" value="Bacteria"/>
</dbReference>
<feature type="transmembrane region" description="Helical" evidence="2">
    <location>
        <begin position="33"/>
        <end position="57"/>
    </location>
</feature>
<accession>S6G8Q8</accession>
<evidence type="ECO:0000313" key="4">
    <source>
        <dbReference type="Proteomes" id="UP000015348"/>
    </source>
</evidence>
<dbReference type="RefSeq" id="WP_004426356.1">
    <property type="nucleotide sequence ID" value="NZ_AORK01000002.1"/>
</dbReference>